<sequence length="210" mass="24030">MAQAESAKTLKIELTKEDKVLIKECYKESLYYRSLPLVTINSVGTYALHKRGLIKRPFLTYSFGAIIGIFVGVASYGPACRKKFAAKVPTSDFSRLYTGKISPQDLVEEQRQSRRVHQDRQDEEPVSYLKELGHGEAQLTNEEIVEGGNKKITYEETKNRAQLQPQQPPPRYQSQDDQWNNEDGPRSPQTPKSFIDKRDAKRNKYGDVMD</sequence>
<evidence type="ECO:0000256" key="1">
    <source>
        <dbReference type="SAM" id="MobiDB-lite"/>
    </source>
</evidence>
<gene>
    <name evidence="4" type="ORF">LOTGIDRAFT_228589</name>
</gene>
<dbReference type="InterPro" id="IPR009764">
    <property type="entry name" value="OCIA_dom"/>
</dbReference>
<evidence type="ECO:0000256" key="2">
    <source>
        <dbReference type="SAM" id="Phobius"/>
    </source>
</evidence>
<dbReference type="PANTHER" id="PTHR13336:SF3">
    <property type="entry name" value="OCIA DOMAIN-CONTAINING PROTEIN 1"/>
    <property type="match status" value="1"/>
</dbReference>
<dbReference type="GO" id="GO:0005768">
    <property type="term" value="C:endosome"/>
    <property type="evidence" value="ECO:0007669"/>
    <property type="project" value="TreeGrafter"/>
</dbReference>
<dbReference type="HOGENOM" id="CLU_1311384_0_0_1"/>
<evidence type="ECO:0000313" key="4">
    <source>
        <dbReference type="EMBL" id="ESO93824.1"/>
    </source>
</evidence>
<dbReference type="OMA" id="AECRHES"/>
<reference evidence="4 5" key="1">
    <citation type="journal article" date="2013" name="Nature">
        <title>Insights into bilaterian evolution from three spiralian genomes.</title>
        <authorList>
            <person name="Simakov O."/>
            <person name="Marletaz F."/>
            <person name="Cho S.J."/>
            <person name="Edsinger-Gonzales E."/>
            <person name="Havlak P."/>
            <person name="Hellsten U."/>
            <person name="Kuo D.H."/>
            <person name="Larsson T."/>
            <person name="Lv J."/>
            <person name="Arendt D."/>
            <person name="Savage R."/>
            <person name="Osoegawa K."/>
            <person name="de Jong P."/>
            <person name="Grimwood J."/>
            <person name="Chapman J.A."/>
            <person name="Shapiro H."/>
            <person name="Aerts A."/>
            <person name="Otillar R.P."/>
            <person name="Terry A.Y."/>
            <person name="Boore J.L."/>
            <person name="Grigoriev I.V."/>
            <person name="Lindberg D.R."/>
            <person name="Seaver E.C."/>
            <person name="Weisblat D.A."/>
            <person name="Putnam N.H."/>
            <person name="Rokhsar D.S."/>
        </authorList>
    </citation>
    <scope>NUCLEOTIDE SEQUENCE [LARGE SCALE GENOMIC DNA]</scope>
</reference>
<protein>
    <recommendedName>
        <fullName evidence="3">OCIA domain-containing protein</fullName>
    </recommendedName>
</protein>
<accession>V4BXJ7</accession>
<feature type="compositionally biased region" description="Basic and acidic residues" evidence="1">
    <location>
        <begin position="194"/>
        <end position="210"/>
    </location>
</feature>
<keyword evidence="2" id="KW-0812">Transmembrane</keyword>
<dbReference type="AlphaFoldDB" id="V4BXJ7"/>
<dbReference type="CTD" id="20247708"/>
<organism evidence="4 5">
    <name type="scientific">Lottia gigantea</name>
    <name type="common">Giant owl limpet</name>
    <dbReference type="NCBI Taxonomy" id="225164"/>
    <lineage>
        <taxon>Eukaryota</taxon>
        <taxon>Metazoa</taxon>
        <taxon>Spiralia</taxon>
        <taxon>Lophotrochozoa</taxon>
        <taxon>Mollusca</taxon>
        <taxon>Gastropoda</taxon>
        <taxon>Patellogastropoda</taxon>
        <taxon>Lottioidea</taxon>
        <taxon>Lottiidae</taxon>
        <taxon>Lottia</taxon>
    </lineage>
</organism>
<dbReference type="GeneID" id="20247708"/>
<dbReference type="Proteomes" id="UP000030746">
    <property type="component" value="Unassembled WGS sequence"/>
</dbReference>
<evidence type="ECO:0000259" key="3">
    <source>
        <dbReference type="Pfam" id="PF07051"/>
    </source>
</evidence>
<dbReference type="EMBL" id="KB201890">
    <property type="protein sequence ID" value="ESO93824.1"/>
    <property type="molecule type" value="Genomic_DNA"/>
</dbReference>
<proteinExistence type="predicted"/>
<feature type="region of interest" description="Disordered" evidence="1">
    <location>
        <begin position="155"/>
        <end position="210"/>
    </location>
</feature>
<dbReference type="PANTHER" id="PTHR13336">
    <property type="entry name" value="OVARIAN CARCINOMA IMMUNOREACTIVE ANTIGEN"/>
    <property type="match status" value="1"/>
</dbReference>
<feature type="domain" description="OCIA" evidence="3">
    <location>
        <begin position="13"/>
        <end position="85"/>
    </location>
</feature>
<keyword evidence="2" id="KW-1133">Transmembrane helix</keyword>
<dbReference type="InterPro" id="IPR040187">
    <property type="entry name" value="OCAD1/2"/>
</dbReference>
<dbReference type="Pfam" id="PF07051">
    <property type="entry name" value="OCIA"/>
    <property type="match status" value="1"/>
</dbReference>
<keyword evidence="2" id="KW-0472">Membrane</keyword>
<feature type="transmembrane region" description="Helical" evidence="2">
    <location>
        <begin position="58"/>
        <end position="77"/>
    </location>
</feature>
<dbReference type="RefSeq" id="XP_009055447.1">
    <property type="nucleotide sequence ID" value="XM_009057199.1"/>
</dbReference>
<dbReference type="KEGG" id="lgi:LOTGIDRAFT_228589"/>
<name>V4BXJ7_LOTGI</name>
<evidence type="ECO:0000313" key="5">
    <source>
        <dbReference type="Proteomes" id="UP000030746"/>
    </source>
</evidence>
<dbReference type="OrthoDB" id="6513616at2759"/>
<keyword evidence="5" id="KW-1185">Reference proteome</keyword>